<sequence>MVSPSQSDLPSYLSQPALTQYNAWGEDGQDVTQQEERRRSNEAKVLVRRTRTKEYSLITKCIAEFLGDFTFVFIGTMQAYVPNKSNDDITHAALAHGFTIFIIVASLGHISGGHFNPAITWAVTAANRMPYWHLPFYFISQLLGGFCGALMSAAILSSSQLTGTYAGATLLSPNNAWWEGLLSEALATYFLCHTVLMTAVDTDSNVLAPLAIGLTLSIDIFSTGAITGASMNPARSLGPNIVGSIFINSKDLPSNFWNHHYIYWAGPLAGGTVAALIYRLFEAREDRIVP</sequence>
<comment type="subcellular location">
    <subcellularLocation>
        <location evidence="1">Membrane</location>
        <topology evidence="1">Multi-pass membrane protein</topology>
    </subcellularLocation>
</comment>
<feature type="transmembrane region" description="Helical" evidence="7">
    <location>
        <begin position="136"/>
        <end position="156"/>
    </location>
</feature>
<dbReference type="PANTHER" id="PTHR19139">
    <property type="entry name" value="AQUAPORIN TRANSPORTER"/>
    <property type="match status" value="1"/>
</dbReference>
<evidence type="ECO:0000313" key="8">
    <source>
        <dbReference type="EMBL" id="PAV57395.1"/>
    </source>
</evidence>
<dbReference type="GO" id="GO:0005886">
    <property type="term" value="C:plasma membrane"/>
    <property type="evidence" value="ECO:0007669"/>
    <property type="project" value="TreeGrafter"/>
</dbReference>
<evidence type="ECO:0000256" key="6">
    <source>
        <dbReference type="RuleBase" id="RU000477"/>
    </source>
</evidence>
<keyword evidence="3 6" id="KW-0812">Transmembrane</keyword>
<dbReference type="InterPro" id="IPR000425">
    <property type="entry name" value="MIP"/>
</dbReference>
<dbReference type="EMBL" id="LIAE01010641">
    <property type="protein sequence ID" value="PAV57395.1"/>
    <property type="molecule type" value="Genomic_DNA"/>
</dbReference>
<evidence type="ECO:0000256" key="7">
    <source>
        <dbReference type="SAM" id="Phobius"/>
    </source>
</evidence>
<evidence type="ECO:0000256" key="3">
    <source>
        <dbReference type="ARBA" id="ARBA00022692"/>
    </source>
</evidence>
<evidence type="ECO:0000313" key="9">
    <source>
        <dbReference type="Proteomes" id="UP000218231"/>
    </source>
</evidence>
<dbReference type="PRINTS" id="PR00783">
    <property type="entry name" value="MINTRINSICP"/>
</dbReference>
<evidence type="ECO:0000256" key="1">
    <source>
        <dbReference type="ARBA" id="ARBA00004141"/>
    </source>
</evidence>
<proteinExistence type="inferred from homology"/>
<feature type="transmembrane region" description="Helical" evidence="7">
    <location>
        <begin position="93"/>
        <end position="115"/>
    </location>
</feature>
<dbReference type="STRING" id="2018661.A0A2A2J6Z8"/>
<dbReference type="FunFam" id="1.20.1080.10:FF:000019">
    <property type="entry name" value="AQuaPorin or aquaglyceroporin related"/>
    <property type="match status" value="1"/>
</dbReference>
<evidence type="ECO:0000256" key="5">
    <source>
        <dbReference type="ARBA" id="ARBA00023136"/>
    </source>
</evidence>
<dbReference type="Proteomes" id="UP000218231">
    <property type="component" value="Unassembled WGS sequence"/>
</dbReference>
<accession>A0A2A2J6Z8</accession>
<feature type="transmembrane region" description="Helical" evidence="7">
    <location>
        <begin position="261"/>
        <end position="281"/>
    </location>
</feature>
<evidence type="ECO:0000256" key="4">
    <source>
        <dbReference type="ARBA" id="ARBA00022989"/>
    </source>
</evidence>
<dbReference type="AlphaFoldDB" id="A0A2A2J6Z8"/>
<dbReference type="OrthoDB" id="3222at2759"/>
<keyword evidence="6" id="KW-0813">Transport</keyword>
<keyword evidence="4 7" id="KW-1133">Transmembrane helix</keyword>
<gene>
    <name evidence="8" type="ORF">WR25_12257</name>
</gene>
<keyword evidence="5 7" id="KW-0472">Membrane</keyword>
<reference evidence="8 9" key="1">
    <citation type="journal article" date="2017" name="Curr. Biol.">
        <title>Genome architecture and evolution of a unichromosomal asexual nematode.</title>
        <authorList>
            <person name="Fradin H."/>
            <person name="Zegar C."/>
            <person name="Gutwein M."/>
            <person name="Lucas J."/>
            <person name="Kovtun M."/>
            <person name="Corcoran D."/>
            <person name="Baugh L.R."/>
            <person name="Kiontke K."/>
            <person name="Gunsalus K."/>
            <person name="Fitch D.H."/>
            <person name="Piano F."/>
        </authorList>
    </citation>
    <scope>NUCLEOTIDE SEQUENCE [LARGE SCALE GENOMIC DNA]</scope>
    <source>
        <strain evidence="8">PF1309</strain>
    </source>
</reference>
<protein>
    <recommendedName>
        <fullName evidence="10">Aquaporin</fullName>
    </recommendedName>
</protein>
<feature type="transmembrane region" description="Helical" evidence="7">
    <location>
        <begin position="176"/>
        <end position="199"/>
    </location>
</feature>
<dbReference type="PANTHER" id="PTHR19139:SF199">
    <property type="entry name" value="MIP17260P"/>
    <property type="match status" value="1"/>
</dbReference>
<feature type="transmembrane region" description="Helical" evidence="7">
    <location>
        <begin position="57"/>
        <end position="81"/>
    </location>
</feature>
<dbReference type="GO" id="GO:0015250">
    <property type="term" value="F:water channel activity"/>
    <property type="evidence" value="ECO:0007669"/>
    <property type="project" value="TreeGrafter"/>
</dbReference>
<evidence type="ECO:0008006" key="10">
    <source>
        <dbReference type="Google" id="ProtNLM"/>
    </source>
</evidence>
<dbReference type="CDD" id="cd00333">
    <property type="entry name" value="MIP"/>
    <property type="match status" value="1"/>
</dbReference>
<dbReference type="Gene3D" id="1.20.1080.10">
    <property type="entry name" value="Glycerol uptake facilitator protein"/>
    <property type="match status" value="1"/>
</dbReference>
<name>A0A2A2J6Z8_9BILA</name>
<keyword evidence="9" id="KW-1185">Reference proteome</keyword>
<dbReference type="Pfam" id="PF00230">
    <property type="entry name" value="MIP"/>
    <property type="match status" value="1"/>
</dbReference>
<dbReference type="InterPro" id="IPR034294">
    <property type="entry name" value="Aquaporin_transptr"/>
</dbReference>
<comment type="caution">
    <text evidence="8">The sequence shown here is derived from an EMBL/GenBank/DDBJ whole genome shotgun (WGS) entry which is preliminary data.</text>
</comment>
<evidence type="ECO:0000256" key="2">
    <source>
        <dbReference type="ARBA" id="ARBA00006175"/>
    </source>
</evidence>
<dbReference type="SUPFAM" id="SSF81338">
    <property type="entry name" value="Aquaporin-like"/>
    <property type="match status" value="1"/>
</dbReference>
<dbReference type="InterPro" id="IPR023271">
    <property type="entry name" value="Aquaporin-like"/>
</dbReference>
<comment type="similarity">
    <text evidence="2 6">Belongs to the MIP/aquaporin (TC 1.A.8) family.</text>
</comment>
<feature type="transmembrane region" description="Helical" evidence="7">
    <location>
        <begin position="206"/>
        <end position="229"/>
    </location>
</feature>
<organism evidence="8 9">
    <name type="scientific">Diploscapter pachys</name>
    <dbReference type="NCBI Taxonomy" id="2018661"/>
    <lineage>
        <taxon>Eukaryota</taxon>
        <taxon>Metazoa</taxon>
        <taxon>Ecdysozoa</taxon>
        <taxon>Nematoda</taxon>
        <taxon>Chromadorea</taxon>
        <taxon>Rhabditida</taxon>
        <taxon>Rhabditina</taxon>
        <taxon>Rhabditomorpha</taxon>
        <taxon>Rhabditoidea</taxon>
        <taxon>Rhabditidae</taxon>
        <taxon>Diploscapter</taxon>
    </lineage>
</organism>